<dbReference type="GeneID" id="41332435"/>
<sequence length="419" mass="45451">MKFKMISLIEFILIIGALFQEIKTLPVEEVKELLKNNTLSLAAEETSTPINGSLSLLANELPNSPAEEQLSSSINEASSPTDNEAVSPSVNKILPTLADEKLLSSTQEPQLASSNETLSAADNETLSPSANETLPATDNEALSPSANGILPAADNEAISPSANETLSLSSSSSNGTLSPPLNETLSSASGALSPAANRTVKLPTIVYGPINQQLGNKYLSTGEGQASEDEPGAVGTQIVYGSTTSQNNNRYMTIGQAEHVYLMVPAINEPLPISVPGLSMLQNISTSGLIFDVNDPIGKRIENLMNTFNAFQQSFDRIMRLASPFLTDNEINPLLRKEAKDDSTRQAKEIKWLTTVASYRMKFIKLYKLLSSTYNQLKLKSKVTTEELDAAKRRKNILVHYEEKLKETTQDLVVYVLSK</sequence>
<dbReference type="EMBL" id="EF710642">
    <property type="protein sequence ID" value="AGO14479.1"/>
    <property type="molecule type" value="Genomic_DNA"/>
</dbReference>
<feature type="compositionally biased region" description="Polar residues" evidence="1">
    <location>
        <begin position="69"/>
        <end position="88"/>
    </location>
</feature>
<gene>
    <name evidence="2" type="primary">bv14.1</name>
    <name evidence="2" type="ORF">CsmBV13.4</name>
</gene>
<feature type="region of interest" description="Disordered" evidence="1">
    <location>
        <begin position="104"/>
        <end position="152"/>
    </location>
</feature>
<evidence type="ECO:0000313" key="2">
    <source>
        <dbReference type="EMBL" id="AGO14479.1"/>
    </source>
</evidence>
<proteinExistence type="predicted"/>
<feature type="compositionally biased region" description="Polar residues" evidence="1">
    <location>
        <begin position="104"/>
        <end position="146"/>
    </location>
</feature>
<dbReference type="KEGG" id="vg:41332435"/>
<dbReference type="RefSeq" id="YP_009665825.1">
    <property type="nucleotide sequence ID" value="NC_043313.1"/>
</dbReference>
<organism evidence="2">
    <name type="scientific">Bracoviriform facetosae</name>
    <dbReference type="NCBI Taxonomy" id="2083300"/>
    <lineage>
        <taxon>Viruses</taxon>
        <taxon>Viruses incertae sedis</taxon>
        <taxon>Polydnaviriformidae</taxon>
        <taxon>Bracoviriform</taxon>
    </lineage>
</organism>
<feature type="region of interest" description="Disordered" evidence="1">
    <location>
        <begin position="64"/>
        <end position="88"/>
    </location>
</feature>
<evidence type="ECO:0000256" key="1">
    <source>
        <dbReference type="SAM" id="MobiDB-lite"/>
    </source>
</evidence>
<name>R9XJE3_9VIRU</name>
<accession>R9XJE3</accession>
<reference evidence="2" key="1">
    <citation type="submission" date="2013-06" db="EMBL/GenBank/DDBJ databases">
        <title>Bracovirus Evolution: Comparative Genomics of Multiple Viral and Proviral Genomes.</title>
        <authorList>
            <person name="Desjardins C.A."/>
            <person name="Gundersen-Rindal D.E."/>
            <person name="Hostetler J.B."/>
            <person name="Tallon L.J."/>
            <person name="Utterback T.R."/>
            <person name="Fuester R.W."/>
            <person name="Schatz M.C."/>
            <person name="Pedroni M.J."/>
            <person name="Fadrosh D.W."/>
            <person name="Haas B.J."/>
            <person name="Toms B.S."/>
            <person name="Chen D."/>
            <person name="Nene V."/>
        </authorList>
    </citation>
    <scope>NUCLEOTIDE SEQUENCE</scope>
</reference>
<protein>
    <submittedName>
        <fullName evidence="2">BV14 family protein</fullName>
    </submittedName>
</protein>